<feature type="domain" description="Carboxyltransferase" evidence="4">
    <location>
        <begin position="24"/>
        <end position="320"/>
    </location>
</feature>
<comment type="caution">
    <text evidence="5">The sequence shown here is derived from an EMBL/GenBank/DDBJ whole genome shotgun (WGS) entry which is preliminary data.</text>
</comment>
<keyword evidence="2" id="KW-0378">Hydrolase</keyword>
<keyword evidence="1" id="KW-0547">Nucleotide-binding</keyword>
<dbReference type="RefSeq" id="WP_283410766.1">
    <property type="nucleotide sequence ID" value="NZ_FXUF01000021.1"/>
</dbReference>
<dbReference type="SMART" id="SM00797">
    <property type="entry name" value="AHS2"/>
    <property type="match status" value="1"/>
</dbReference>
<dbReference type="GO" id="GO:0005524">
    <property type="term" value="F:ATP binding"/>
    <property type="evidence" value="ECO:0007669"/>
    <property type="project" value="UniProtKB-KW"/>
</dbReference>
<dbReference type="Gene3D" id="2.40.100.10">
    <property type="entry name" value="Cyclophilin-like"/>
    <property type="match status" value="1"/>
</dbReference>
<dbReference type="Pfam" id="PF02626">
    <property type="entry name" value="CT_A_B"/>
    <property type="match status" value="1"/>
</dbReference>
<dbReference type="SUPFAM" id="SSF50891">
    <property type="entry name" value="Cyclophilin-like"/>
    <property type="match status" value="1"/>
</dbReference>
<evidence type="ECO:0000259" key="4">
    <source>
        <dbReference type="SMART" id="SM00797"/>
    </source>
</evidence>
<evidence type="ECO:0000256" key="2">
    <source>
        <dbReference type="ARBA" id="ARBA00022801"/>
    </source>
</evidence>
<keyword evidence="3" id="KW-0067">ATP-binding</keyword>
<dbReference type="AlphaFoldDB" id="A0AA45WYV4"/>
<dbReference type="InterPro" id="IPR052708">
    <property type="entry name" value="PxpC"/>
</dbReference>
<dbReference type="GO" id="GO:0016787">
    <property type="term" value="F:hydrolase activity"/>
    <property type="evidence" value="ECO:0007669"/>
    <property type="project" value="UniProtKB-KW"/>
</dbReference>
<gene>
    <name evidence="5" type="ORF">SAMN06296020_12115</name>
</gene>
<dbReference type="InterPro" id="IPR029000">
    <property type="entry name" value="Cyclophilin-like_dom_sf"/>
</dbReference>
<dbReference type="InterPro" id="IPR003778">
    <property type="entry name" value="CT_A_B"/>
</dbReference>
<evidence type="ECO:0000256" key="1">
    <source>
        <dbReference type="ARBA" id="ARBA00022741"/>
    </source>
</evidence>
<evidence type="ECO:0000313" key="5">
    <source>
        <dbReference type="EMBL" id="SMP70733.1"/>
    </source>
</evidence>
<keyword evidence="6" id="KW-1185">Reference proteome</keyword>
<dbReference type="NCBIfam" id="TIGR00724">
    <property type="entry name" value="urea_amlyse_rel"/>
    <property type="match status" value="1"/>
</dbReference>
<name>A0AA45WYV4_9CLOT</name>
<dbReference type="EMBL" id="FXUF01000021">
    <property type="protein sequence ID" value="SMP70733.1"/>
    <property type="molecule type" value="Genomic_DNA"/>
</dbReference>
<reference evidence="5" key="1">
    <citation type="submission" date="2017-05" db="EMBL/GenBank/DDBJ databases">
        <authorList>
            <person name="Varghese N."/>
            <person name="Submissions S."/>
        </authorList>
    </citation>
    <scope>NUCLEOTIDE SEQUENCE</scope>
    <source>
        <strain evidence="5">Su22</strain>
    </source>
</reference>
<dbReference type="PANTHER" id="PTHR43309:SF5">
    <property type="entry name" value="5-OXOPROLINASE SUBUNIT C"/>
    <property type="match status" value="1"/>
</dbReference>
<proteinExistence type="predicted"/>
<accession>A0AA45WYV4</accession>
<organism evidence="5 6">
    <name type="scientific">Anoxynatronum buryatiense</name>
    <dbReference type="NCBI Taxonomy" id="489973"/>
    <lineage>
        <taxon>Bacteria</taxon>
        <taxon>Bacillati</taxon>
        <taxon>Bacillota</taxon>
        <taxon>Clostridia</taxon>
        <taxon>Eubacteriales</taxon>
        <taxon>Clostridiaceae</taxon>
        <taxon>Anoxynatronum</taxon>
    </lineage>
</organism>
<evidence type="ECO:0000313" key="6">
    <source>
        <dbReference type="Proteomes" id="UP001158066"/>
    </source>
</evidence>
<evidence type="ECO:0000256" key="3">
    <source>
        <dbReference type="ARBA" id="ARBA00022840"/>
    </source>
</evidence>
<dbReference type="PANTHER" id="PTHR43309">
    <property type="entry name" value="5-OXOPROLINASE SUBUNIT C"/>
    <property type="match status" value="1"/>
</dbReference>
<sequence>MLKVIKGGFQTLVEDWPGRLGYLGKGMAPSGAMDNVALEYANLLVGNDVGEAGLEIAVGQFWVSFEKAAVIAITGTDMKPRLNNQPMPLWESVKVNKGDVLKCGIYGKTGFRSYLAVAGGIDVPVYLGSKSTCIFGSYGGYEGRQLKEGDELKIGTPPKELEQLAGRKLKKSVIPEYSNEFEVRSVVGMNAYPDFATLEGMEYLFSTPFQVSEKSNRSACRLDPLPDYFFARDSGGVGGSHPSNIVDHAYNMRGALNITGNTPVILIADGPTLGGYMCALNIINADLWKIGQCAPGRDYVKFKQVTMEEAVEARKAQRKLFTEDVVER</sequence>
<dbReference type="Proteomes" id="UP001158066">
    <property type="component" value="Unassembled WGS sequence"/>
</dbReference>
<protein>
    <submittedName>
        <fullName evidence="5">Biotin-dependent carboxylase uncharacterized domain-containing protein</fullName>
    </submittedName>
</protein>